<protein>
    <submittedName>
        <fullName evidence="2">SdpI/YhfL family protein</fullName>
    </submittedName>
</protein>
<sequence length="116" mass="11741">MQHLLLPAVLTLGGVIVGLAGYLGLTERLPRNRFVGLRTPTTMRGDAAFRAANKAAGAPTLLGGTIAVAGGTAAWFIPTDGALLAVVIGTSVAMLPPILVGVLRGVDAAKAAEREN</sequence>
<name>A0A3N1HCD5_9PSEU</name>
<evidence type="ECO:0000256" key="1">
    <source>
        <dbReference type="SAM" id="Phobius"/>
    </source>
</evidence>
<feature type="transmembrane region" description="Helical" evidence="1">
    <location>
        <begin position="6"/>
        <end position="25"/>
    </location>
</feature>
<dbReference type="RefSeq" id="WP_246037836.1">
    <property type="nucleotide sequence ID" value="NZ_RJKM01000001.1"/>
</dbReference>
<reference evidence="2 3" key="1">
    <citation type="submission" date="2018-11" db="EMBL/GenBank/DDBJ databases">
        <title>Sequencing the genomes of 1000 actinobacteria strains.</title>
        <authorList>
            <person name="Klenk H.-P."/>
        </authorList>
    </citation>
    <scope>NUCLEOTIDE SEQUENCE [LARGE SCALE GENOMIC DNA]</scope>
    <source>
        <strain evidence="2 3">DSM 44231</strain>
    </source>
</reference>
<gene>
    <name evidence="2" type="ORF">EDD40_5557</name>
</gene>
<dbReference type="Proteomes" id="UP000268727">
    <property type="component" value="Unassembled WGS sequence"/>
</dbReference>
<keyword evidence="1" id="KW-0812">Transmembrane</keyword>
<organism evidence="2 3">
    <name type="scientific">Saccharothrix texasensis</name>
    <dbReference type="NCBI Taxonomy" id="103734"/>
    <lineage>
        <taxon>Bacteria</taxon>
        <taxon>Bacillati</taxon>
        <taxon>Actinomycetota</taxon>
        <taxon>Actinomycetes</taxon>
        <taxon>Pseudonocardiales</taxon>
        <taxon>Pseudonocardiaceae</taxon>
        <taxon>Saccharothrix</taxon>
    </lineage>
</organism>
<dbReference type="AlphaFoldDB" id="A0A3N1HCD5"/>
<accession>A0A3N1HCD5</accession>
<feature type="transmembrane region" description="Helical" evidence="1">
    <location>
        <begin position="83"/>
        <end position="106"/>
    </location>
</feature>
<evidence type="ECO:0000313" key="2">
    <source>
        <dbReference type="EMBL" id="ROP40151.1"/>
    </source>
</evidence>
<dbReference type="InterPro" id="IPR025962">
    <property type="entry name" value="SdpI/YhfL"/>
</dbReference>
<evidence type="ECO:0000313" key="3">
    <source>
        <dbReference type="Proteomes" id="UP000268727"/>
    </source>
</evidence>
<keyword evidence="3" id="KW-1185">Reference proteome</keyword>
<keyword evidence="1" id="KW-0472">Membrane</keyword>
<dbReference type="EMBL" id="RJKM01000001">
    <property type="protein sequence ID" value="ROP40151.1"/>
    <property type="molecule type" value="Genomic_DNA"/>
</dbReference>
<feature type="transmembrane region" description="Helical" evidence="1">
    <location>
        <begin position="58"/>
        <end position="77"/>
    </location>
</feature>
<proteinExistence type="predicted"/>
<dbReference type="Pfam" id="PF13630">
    <property type="entry name" value="SdpI"/>
    <property type="match status" value="1"/>
</dbReference>
<comment type="caution">
    <text evidence="2">The sequence shown here is derived from an EMBL/GenBank/DDBJ whole genome shotgun (WGS) entry which is preliminary data.</text>
</comment>
<keyword evidence="1" id="KW-1133">Transmembrane helix</keyword>